<keyword evidence="6" id="KW-1185">Reference proteome</keyword>
<dbReference type="PANTHER" id="PTHR44846">
    <property type="entry name" value="MANNOSYL-D-GLYCERATE TRANSPORT/METABOLISM SYSTEM REPRESSOR MNGR-RELATED"/>
    <property type="match status" value="1"/>
</dbReference>
<dbReference type="SUPFAM" id="SSF46785">
    <property type="entry name" value="Winged helix' DNA-binding domain"/>
    <property type="match status" value="1"/>
</dbReference>
<dbReference type="EMBL" id="BMEV01000069">
    <property type="protein sequence ID" value="GFZ86759.1"/>
    <property type="molecule type" value="Genomic_DNA"/>
</dbReference>
<organism evidence="5 6">
    <name type="scientific">Compostibacillus humi</name>
    <dbReference type="NCBI Taxonomy" id="1245525"/>
    <lineage>
        <taxon>Bacteria</taxon>
        <taxon>Bacillati</taxon>
        <taxon>Bacillota</taxon>
        <taxon>Bacilli</taxon>
        <taxon>Bacillales</taxon>
        <taxon>Bacillaceae</taxon>
        <taxon>Compostibacillus</taxon>
    </lineage>
</organism>
<dbReference type="InterPro" id="IPR036390">
    <property type="entry name" value="WH_DNA-bd_sf"/>
</dbReference>
<dbReference type="GO" id="GO:0003677">
    <property type="term" value="F:DNA binding"/>
    <property type="evidence" value="ECO:0007669"/>
    <property type="project" value="UniProtKB-KW"/>
</dbReference>
<dbReference type="Gene3D" id="3.40.1410.10">
    <property type="entry name" value="Chorismate lyase-like"/>
    <property type="match status" value="1"/>
</dbReference>
<dbReference type="RefSeq" id="WP_188393071.1">
    <property type="nucleotide sequence ID" value="NZ_BMEV01000069.1"/>
</dbReference>
<feature type="domain" description="HTH gntR-type" evidence="4">
    <location>
        <begin position="8"/>
        <end position="76"/>
    </location>
</feature>
<evidence type="ECO:0000259" key="4">
    <source>
        <dbReference type="PROSITE" id="PS50949"/>
    </source>
</evidence>
<dbReference type="FunFam" id="1.10.10.10:FF:000079">
    <property type="entry name" value="GntR family transcriptional regulator"/>
    <property type="match status" value="1"/>
</dbReference>
<accession>A0A8J2TPZ7</accession>
<keyword evidence="1" id="KW-0805">Transcription regulation</keyword>
<dbReference type="Gene3D" id="1.10.10.10">
    <property type="entry name" value="Winged helix-like DNA-binding domain superfamily/Winged helix DNA-binding domain"/>
    <property type="match status" value="1"/>
</dbReference>
<dbReference type="Pfam" id="PF00392">
    <property type="entry name" value="GntR"/>
    <property type="match status" value="1"/>
</dbReference>
<dbReference type="PANTHER" id="PTHR44846:SF1">
    <property type="entry name" value="MANNOSYL-D-GLYCERATE TRANSPORT_METABOLISM SYSTEM REPRESSOR MNGR-RELATED"/>
    <property type="match status" value="1"/>
</dbReference>
<protein>
    <submittedName>
        <fullName evidence="5">GntR family transcriptional regulator</fullName>
    </submittedName>
</protein>
<reference evidence="5" key="2">
    <citation type="submission" date="2020-09" db="EMBL/GenBank/DDBJ databases">
        <authorList>
            <person name="Sun Q."/>
            <person name="Zhou Y."/>
        </authorList>
    </citation>
    <scope>NUCLEOTIDE SEQUENCE</scope>
    <source>
        <strain evidence="5">CGMCC 1.12360</strain>
    </source>
</reference>
<evidence type="ECO:0000313" key="6">
    <source>
        <dbReference type="Proteomes" id="UP000602050"/>
    </source>
</evidence>
<proteinExistence type="predicted"/>
<dbReference type="AlphaFoldDB" id="A0A8J2TPZ7"/>
<dbReference type="CDD" id="cd07377">
    <property type="entry name" value="WHTH_GntR"/>
    <property type="match status" value="1"/>
</dbReference>
<dbReference type="Pfam" id="PF07702">
    <property type="entry name" value="UTRA"/>
    <property type="match status" value="1"/>
</dbReference>
<dbReference type="SUPFAM" id="SSF64288">
    <property type="entry name" value="Chorismate lyase-like"/>
    <property type="match status" value="1"/>
</dbReference>
<dbReference type="PROSITE" id="PS50949">
    <property type="entry name" value="HTH_GNTR"/>
    <property type="match status" value="1"/>
</dbReference>
<sequence>MLDREQQIPLYEQLKNKIKEKIESGELKPNDKLPSERELGERYQVSRITVRQAIALAEREGLVLRVHGVGTFVSAPKIKQELHTIDNFQSSVQQLGLIASTTIYKYHSFPADLHYSKLLGIPLFQQVRNLQLIGYGDSSPIVYYNTYFPDELGERIIESAKNIAEKGKPFSTLDLYEFHEDFFPTHSEQTFESIVTNEELAEILQVKAGFPVLKATSLIYQNDTPLEYKEAYYRGDKYKFSIIRPITN</sequence>
<dbReference type="SMART" id="SM00345">
    <property type="entry name" value="HTH_GNTR"/>
    <property type="match status" value="1"/>
</dbReference>
<dbReference type="Proteomes" id="UP000602050">
    <property type="component" value="Unassembled WGS sequence"/>
</dbReference>
<dbReference type="InterPro" id="IPR000524">
    <property type="entry name" value="Tscrpt_reg_HTH_GntR"/>
</dbReference>
<dbReference type="InterPro" id="IPR028978">
    <property type="entry name" value="Chorismate_lyase_/UTRA_dom_sf"/>
</dbReference>
<evidence type="ECO:0000256" key="3">
    <source>
        <dbReference type="ARBA" id="ARBA00023163"/>
    </source>
</evidence>
<gene>
    <name evidence="5" type="ORF">GCM10010978_28310</name>
</gene>
<evidence type="ECO:0000256" key="2">
    <source>
        <dbReference type="ARBA" id="ARBA00023125"/>
    </source>
</evidence>
<evidence type="ECO:0000256" key="1">
    <source>
        <dbReference type="ARBA" id="ARBA00023015"/>
    </source>
</evidence>
<dbReference type="GO" id="GO:0045892">
    <property type="term" value="P:negative regulation of DNA-templated transcription"/>
    <property type="evidence" value="ECO:0007669"/>
    <property type="project" value="TreeGrafter"/>
</dbReference>
<dbReference type="InterPro" id="IPR011663">
    <property type="entry name" value="UTRA"/>
</dbReference>
<reference evidence="5" key="1">
    <citation type="journal article" date="2014" name="Int. J. Syst. Evol. Microbiol.">
        <title>Complete genome sequence of Corynebacterium casei LMG S-19264T (=DSM 44701T), isolated from a smear-ripened cheese.</title>
        <authorList>
            <consortium name="US DOE Joint Genome Institute (JGI-PGF)"/>
            <person name="Walter F."/>
            <person name="Albersmeier A."/>
            <person name="Kalinowski J."/>
            <person name="Ruckert C."/>
        </authorList>
    </citation>
    <scope>NUCLEOTIDE SEQUENCE</scope>
    <source>
        <strain evidence="5">CGMCC 1.12360</strain>
    </source>
</reference>
<evidence type="ECO:0000313" key="5">
    <source>
        <dbReference type="EMBL" id="GFZ86759.1"/>
    </source>
</evidence>
<name>A0A8J2TPZ7_9BACI</name>
<keyword evidence="3" id="KW-0804">Transcription</keyword>
<keyword evidence="2" id="KW-0238">DNA-binding</keyword>
<dbReference type="SMART" id="SM00866">
    <property type="entry name" value="UTRA"/>
    <property type="match status" value="1"/>
</dbReference>
<comment type="caution">
    <text evidence="5">The sequence shown here is derived from an EMBL/GenBank/DDBJ whole genome shotgun (WGS) entry which is preliminary data.</text>
</comment>
<dbReference type="PRINTS" id="PR00035">
    <property type="entry name" value="HTHGNTR"/>
</dbReference>
<dbReference type="InterPro" id="IPR036388">
    <property type="entry name" value="WH-like_DNA-bd_sf"/>
</dbReference>
<dbReference type="GO" id="GO:0003700">
    <property type="term" value="F:DNA-binding transcription factor activity"/>
    <property type="evidence" value="ECO:0007669"/>
    <property type="project" value="InterPro"/>
</dbReference>
<dbReference type="InterPro" id="IPR050679">
    <property type="entry name" value="Bact_HTH_transcr_reg"/>
</dbReference>